<feature type="region of interest" description="Disordered" evidence="1">
    <location>
        <begin position="1612"/>
        <end position="1792"/>
    </location>
</feature>
<feature type="compositionally biased region" description="Polar residues" evidence="1">
    <location>
        <begin position="1067"/>
        <end position="1091"/>
    </location>
</feature>
<evidence type="ECO:0000313" key="2">
    <source>
        <dbReference type="Ensembl" id="ENSOKIP00005117831.1"/>
    </source>
</evidence>
<feature type="region of interest" description="Disordered" evidence="1">
    <location>
        <begin position="48"/>
        <end position="83"/>
    </location>
</feature>
<dbReference type="GO" id="GO:0005925">
    <property type="term" value="C:focal adhesion"/>
    <property type="evidence" value="ECO:0007669"/>
    <property type="project" value="TreeGrafter"/>
</dbReference>
<feature type="region of interest" description="Disordered" evidence="1">
    <location>
        <begin position="376"/>
        <end position="397"/>
    </location>
</feature>
<dbReference type="GeneTree" id="ENSGT00530000063779"/>
<protein>
    <submittedName>
        <fullName evidence="2">Xin actin-binding repeat-containing protein 1-like</fullName>
    </submittedName>
</protein>
<feature type="compositionally biased region" description="Basic and acidic residues" evidence="1">
    <location>
        <begin position="1676"/>
        <end position="1690"/>
    </location>
</feature>
<feature type="compositionally biased region" description="Polar residues" evidence="1">
    <location>
        <begin position="69"/>
        <end position="82"/>
    </location>
</feature>
<keyword evidence="3" id="KW-1185">Reference proteome</keyword>
<feature type="region of interest" description="Disordered" evidence="1">
    <location>
        <begin position="1362"/>
        <end position="1420"/>
    </location>
</feature>
<name>A0A8C7LI51_ONCKI</name>
<feature type="compositionally biased region" description="Basic and acidic residues" evidence="1">
    <location>
        <begin position="1701"/>
        <end position="1711"/>
    </location>
</feature>
<dbReference type="PANTHER" id="PTHR22591:SF2">
    <property type="entry name" value="XIN ACTIN-BINDING REPEAT-CONTAINING PROTEIN 1"/>
    <property type="match status" value="1"/>
</dbReference>
<dbReference type="PANTHER" id="PTHR22591">
    <property type="entry name" value="XIN"/>
    <property type="match status" value="1"/>
</dbReference>
<feature type="compositionally biased region" description="Polar residues" evidence="1">
    <location>
        <begin position="1374"/>
        <end position="1413"/>
    </location>
</feature>
<feature type="region of interest" description="Disordered" evidence="1">
    <location>
        <begin position="1034"/>
        <end position="1346"/>
    </location>
</feature>
<feature type="compositionally biased region" description="Polar residues" evidence="1">
    <location>
        <begin position="1279"/>
        <end position="1299"/>
    </location>
</feature>
<gene>
    <name evidence="2" type="primary">LOC109880065</name>
</gene>
<feature type="compositionally biased region" description="Pro residues" evidence="1">
    <location>
        <begin position="1101"/>
        <end position="1125"/>
    </location>
</feature>
<feature type="region of interest" description="Disordered" evidence="1">
    <location>
        <begin position="1"/>
        <end position="26"/>
    </location>
</feature>
<feature type="compositionally biased region" description="Basic and acidic residues" evidence="1">
    <location>
        <begin position="1756"/>
        <end position="1779"/>
    </location>
</feature>
<accession>A0A8C7LI51</accession>
<proteinExistence type="predicted"/>
<feature type="compositionally biased region" description="Low complexity" evidence="1">
    <location>
        <begin position="1149"/>
        <end position="1169"/>
    </location>
</feature>
<feature type="region of interest" description="Disordered" evidence="1">
    <location>
        <begin position="1509"/>
        <end position="1538"/>
    </location>
</feature>
<dbReference type="GO" id="GO:0007015">
    <property type="term" value="P:actin filament organization"/>
    <property type="evidence" value="ECO:0007669"/>
    <property type="project" value="TreeGrafter"/>
</dbReference>
<reference evidence="2" key="1">
    <citation type="submission" date="2025-08" db="UniProtKB">
        <authorList>
            <consortium name="Ensembl"/>
        </authorList>
    </citation>
    <scope>IDENTIFICATION</scope>
</reference>
<dbReference type="InterPro" id="IPR030072">
    <property type="entry name" value="XIRP1/XIRP2"/>
</dbReference>
<dbReference type="GO" id="GO:0051015">
    <property type="term" value="F:actin filament binding"/>
    <property type="evidence" value="ECO:0007669"/>
    <property type="project" value="TreeGrafter"/>
</dbReference>
<feature type="compositionally biased region" description="Basic and acidic residues" evidence="1">
    <location>
        <begin position="1522"/>
        <end position="1538"/>
    </location>
</feature>
<organism evidence="2 3">
    <name type="scientific">Oncorhynchus kisutch</name>
    <name type="common">Coho salmon</name>
    <name type="synonym">Salmo kisutch</name>
    <dbReference type="NCBI Taxonomy" id="8019"/>
    <lineage>
        <taxon>Eukaryota</taxon>
        <taxon>Metazoa</taxon>
        <taxon>Chordata</taxon>
        <taxon>Craniata</taxon>
        <taxon>Vertebrata</taxon>
        <taxon>Euteleostomi</taxon>
        <taxon>Actinopterygii</taxon>
        <taxon>Neopterygii</taxon>
        <taxon>Teleostei</taxon>
        <taxon>Protacanthopterygii</taxon>
        <taxon>Salmoniformes</taxon>
        <taxon>Salmonidae</taxon>
        <taxon>Salmoninae</taxon>
        <taxon>Oncorhynchus</taxon>
    </lineage>
</organism>
<reference evidence="2" key="2">
    <citation type="submission" date="2025-09" db="UniProtKB">
        <authorList>
            <consortium name="Ensembl"/>
        </authorList>
    </citation>
    <scope>IDENTIFICATION</scope>
</reference>
<evidence type="ECO:0000256" key="1">
    <source>
        <dbReference type="SAM" id="MobiDB-lite"/>
    </source>
</evidence>
<feature type="compositionally biased region" description="Basic and acidic residues" evidence="1">
    <location>
        <begin position="1173"/>
        <end position="1224"/>
    </location>
</feature>
<feature type="compositionally biased region" description="Low complexity" evidence="1">
    <location>
        <begin position="1612"/>
        <end position="1628"/>
    </location>
</feature>
<evidence type="ECO:0000313" key="3">
    <source>
        <dbReference type="Proteomes" id="UP000694557"/>
    </source>
</evidence>
<dbReference type="Proteomes" id="UP000694557">
    <property type="component" value="Unassembled WGS sequence"/>
</dbReference>
<dbReference type="Ensembl" id="ENSOKIT00005125961.1">
    <property type="protein sequence ID" value="ENSOKIP00005117831.1"/>
    <property type="gene ID" value="ENSOKIG00005050920.1"/>
</dbReference>
<feature type="compositionally biased region" description="Low complexity" evidence="1">
    <location>
        <begin position="1659"/>
        <end position="1672"/>
    </location>
</feature>
<sequence length="1844" mass="203634">MILFLQAQDPSSPTKRGGKQSKVGRGNWSCVHKLPELAKCKMAEVSQQRKDGLLQPGPSRLHQEAGPTVRTSTQPSIASPTLPSKEALSALYQQRQKVELRRLLKHTHPELRSLESLDGVVDQELAEVLCLETQPIAGETGYEGEVLSRRLIFENCVQSNTVDPHTSKMHIAEGAGNRVGADVGVWGDVKRTSALFELPWYKQNLQEERVKETTDQVERTDAIHGELTECEEEEMVRLDVQSARRLFESQQVDTLRANQEDVTLNKVIVSEDERGAVQERKQVFETRSSKTDQKVIKSQICFKNLDVSSQSEGEVLGVGVNSADTEVQPQHEGFSTVKQVFERKSQCVSNADVETSPRIPKYPCTSLLENQAINTTGKPSHMQEPKPQNTSSLPGDLAPDRRVQEDMLELVANVRNRAQLFESTLFDLINHHNREEMEMVAESINETLNSLYHFNALHSHGSIIKASETGSGQKARYRLTPGLRPEIEQEKVAEGRVKNFILQLLPRATLKPQVVYLKEDAKRNVEVTMVMVPFHQVRLASNQDKEFRTANVVQLIEDILSQDSSLRKGVVIQEDGQGQTEVTVYSLYNDSEGEVERYYPPQEQRMETNVLDIAAGDEIKTETGEVRRGDVKSTISCLLATSQDHSAPATYKPEVNVMGNVKLFRSCIEKGDLEYLKTLQVQPDEKELPLWTDVVTGVSTEPKIHNQQQQPEDQVEQNDPDIVLKKIFLANQSCAQQNETKAEKTSKAIVQDQHTSVEKIETCSDSVIKTSMSQTSTEQHQEEEEEVVRGNVQAALQSLEKTSGVNVSQGDFEAAMICRKSPKSQKGSHKKKTIVRYAPQHGEVKTGTLTEAQPAPSVVMSEGQAISVKSSDIVVDVQQTSVQKEETSCNSVIKISTSHSSITSEHEPTPCRLKTEEASCAATSSEELQNAEALSVEVQEGTEVVQRGHLKAAMKSLQSATTEEEEEEKEEVLRGNLQAALHSLEKTSGVNVSQGDFKAAMIYRNSGKSTFQSQKKKPDMSNVPKHTELKTGFLTEAQPFSSVAMSEGEQVATKELRVATAKPPSPDQTTNKLATASTLKHESQTCSQSLAPSKKKKRPVGPKPGLLPKPAVPPKPGLLPKPAVPLKPGQMTGRTASQSTETEVHISDSHTISIRTTSSISSIASTNSTQPKESTKSQTKESNKSQTKESTKCQQKESTKTQSKESTKSKESKKSTKSQSKEEQPPQTFTIKPKSYADALCRGLQQTDSVPEAHQSRYVSERPAGSSVGTADTGAAEATQHTGDATQLNEEMTLNQEVQGSELIPQRQTSFTLVPVEESNTKSSQERTPTEQGQGPQGALKDKEKVNEDFIGFQAALQNFGGKSKAPVKPKQVKMTQSEENQKHTSLTVTHTAVGQQASDPSQPQPCSKPENNIQKEEKENTVVMREKKAEMEAETEDERGQRLSVHMDKIMRGNVTMAMEIFDNLRKQKELKEILTWVEEVEEDTSQVDVRALRNIFENIPDWVVAPRDKRQRKQQQQTKVEQKISEVKRSETLKDDTETSMSSMALVFGNLERASEEIMNLKEQTLARLMDIEVAVKKALYSVSTLKSDSDIAVLSGLFKESLKGTAAQTQGSTSNISTISTGSSSRAKTAPGKDSPTTKTQIDPGLPADEGPVIKSQSSPPSSFISIQSATKQESEDRQQESADRQKGSAARQQESAAKQESEDRQQESADIQKGSAARQQESADRQKGSAARQQESADRQKGSAARQQESAAKQESEHRQQESADRQQESADRQKGSAARQKSSLQPPLCSACQLSLKCRPSGSPCSRSPLNQKHQVSVLEVKIAPEWSEVVDTKTVREN</sequence>
<feature type="compositionally biased region" description="Polar residues" evidence="1">
    <location>
        <begin position="1132"/>
        <end position="1141"/>
    </location>
</feature>
<dbReference type="GO" id="GO:0001725">
    <property type="term" value="C:stress fiber"/>
    <property type="evidence" value="ECO:0007669"/>
    <property type="project" value="TreeGrafter"/>
</dbReference>